<dbReference type="OrthoDB" id="19657at2759"/>
<name>A0A6J0CDU4_NEOLC</name>
<dbReference type="SUPFAM" id="SSF53474">
    <property type="entry name" value="alpha/beta-Hydrolases"/>
    <property type="match status" value="1"/>
</dbReference>
<dbReference type="PANTHER" id="PTHR46331">
    <property type="entry name" value="VALACYCLOVIR HYDROLASE"/>
    <property type="match status" value="1"/>
</dbReference>
<evidence type="ECO:0000313" key="2">
    <source>
        <dbReference type="Proteomes" id="UP000829291"/>
    </source>
</evidence>
<keyword evidence="3" id="KW-0378">Hydrolase</keyword>
<dbReference type="InterPro" id="IPR000073">
    <property type="entry name" value="AB_hydrolase_1"/>
</dbReference>
<dbReference type="FunCoup" id="A0A6J0CDU4">
    <property type="interactions" value="185"/>
</dbReference>
<evidence type="ECO:0000313" key="3">
    <source>
        <dbReference type="RefSeq" id="XP_015524269.2"/>
    </source>
</evidence>
<dbReference type="Proteomes" id="UP000829291">
    <property type="component" value="Chromosome 3"/>
</dbReference>
<keyword evidence="2" id="KW-1185">Reference proteome</keyword>
<dbReference type="RefSeq" id="XP_015524269.2">
    <property type="nucleotide sequence ID" value="XM_015668783.2"/>
</dbReference>
<dbReference type="InParanoid" id="A0A6J0CDU4"/>
<dbReference type="Gene3D" id="3.40.50.1820">
    <property type="entry name" value="alpha/beta hydrolase"/>
    <property type="match status" value="1"/>
</dbReference>
<dbReference type="Pfam" id="PF00561">
    <property type="entry name" value="Abhydrolase_1"/>
    <property type="match status" value="1"/>
</dbReference>
<protein>
    <submittedName>
        <fullName evidence="3">Valacyclovir hydrolase</fullName>
    </submittedName>
</protein>
<dbReference type="InterPro" id="IPR029058">
    <property type="entry name" value="AB_hydrolase_fold"/>
</dbReference>
<dbReference type="KEGG" id="nlo:107227584"/>
<sequence length="263" mass="30082">MNSREQKINVHGVDLNYLKVGGGKHAVLMLPGAMGSIWSNFRPQIENLDRNEFTIIAWDPPGYGQSRPPTRKFDEGFLQQDAIYAKNLMCTLGYDNFSTIGWCNGGITSCFLAARYPESVQKMILIGTNSYILPEEITIYRGLKDLDAWTERMMSPLAAIYGENYVRNVWPSWVDAMEEIYEKRNGDICSAFLEKIQCPTLIVHGEGDRLVKESHAAVIRNKIRKSRVYIFEKGYHDPHLRFQAEFNDLATQFLLSPFQDSEP</sequence>
<accession>A0A6J0CDU4</accession>
<organism evidence="3">
    <name type="scientific">Neodiprion lecontei</name>
    <name type="common">Redheaded pine sawfly</name>
    <dbReference type="NCBI Taxonomy" id="441921"/>
    <lineage>
        <taxon>Eukaryota</taxon>
        <taxon>Metazoa</taxon>
        <taxon>Ecdysozoa</taxon>
        <taxon>Arthropoda</taxon>
        <taxon>Hexapoda</taxon>
        <taxon>Insecta</taxon>
        <taxon>Pterygota</taxon>
        <taxon>Neoptera</taxon>
        <taxon>Endopterygota</taxon>
        <taxon>Hymenoptera</taxon>
        <taxon>Tenthredinoidea</taxon>
        <taxon>Diprionidae</taxon>
        <taxon>Diprioninae</taxon>
        <taxon>Neodiprion</taxon>
    </lineage>
</organism>
<dbReference type="PANTHER" id="PTHR46331:SF2">
    <property type="entry name" value="VALACYCLOVIR HYDROLASE"/>
    <property type="match status" value="1"/>
</dbReference>
<reference evidence="3" key="1">
    <citation type="submission" date="2025-08" db="UniProtKB">
        <authorList>
            <consortium name="RefSeq"/>
        </authorList>
    </citation>
    <scope>IDENTIFICATION</scope>
    <source>
        <tissue evidence="3">Thorax and Abdomen</tissue>
    </source>
</reference>
<evidence type="ECO:0000259" key="1">
    <source>
        <dbReference type="Pfam" id="PF00561"/>
    </source>
</evidence>
<proteinExistence type="predicted"/>
<feature type="domain" description="AB hydrolase-1" evidence="1">
    <location>
        <begin position="26"/>
        <end position="156"/>
    </location>
</feature>
<dbReference type="GeneID" id="107227584"/>
<dbReference type="GO" id="GO:0017171">
    <property type="term" value="F:serine hydrolase activity"/>
    <property type="evidence" value="ECO:0007669"/>
    <property type="project" value="TreeGrafter"/>
</dbReference>
<gene>
    <name evidence="3" type="primary">LOC107227584</name>
</gene>